<dbReference type="Proteomes" id="UP000183994">
    <property type="component" value="Unassembled WGS sequence"/>
</dbReference>
<evidence type="ECO:0000313" key="2">
    <source>
        <dbReference type="Proteomes" id="UP000183994"/>
    </source>
</evidence>
<dbReference type="STRING" id="1121393.SAMN02745216_05022"/>
<gene>
    <name evidence="1" type="ORF">SAMN02745216_05022</name>
</gene>
<keyword evidence="2" id="KW-1185">Reference proteome</keyword>
<sequence length="100" mass="11623">MAFDEEMTCCEKTILSELQGAWGLLRDSVAEAQDFTEGPRALFQIDEAMSWEVVRDLRRMPPFLLVIRNICTMGDAPQEVMDYIRYVDEILTEVLEEYPQ</sequence>
<reference evidence="2" key="1">
    <citation type="submission" date="2016-11" db="EMBL/GenBank/DDBJ databases">
        <authorList>
            <person name="Varghese N."/>
            <person name="Submissions S."/>
        </authorList>
    </citation>
    <scope>NUCLEOTIDE SEQUENCE [LARGE SCALE GENOMIC DNA]</scope>
    <source>
        <strain evidence="2">DSM 16219</strain>
    </source>
</reference>
<organism evidence="1 2">
    <name type="scientific">Desulfatibacillum alkenivorans DSM 16219</name>
    <dbReference type="NCBI Taxonomy" id="1121393"/>
    <lineage>
        <taxon>Bacteria</taxon>
        <taxon>Pseudomonadati</taxon>
        <taxon>Thermodesulfobacteriota</taxon>
        <taxon>Desulfobacteria</taxon>
        <taxon>Desulfobacterales</taxon>
        <taxon>Desulfatibacillaceae</taxon>
        <taxon>Desulfatibacillum</taxon>
    </lineage>
</organism>
<proteinExistence type="predicted"/>
<dbReference type="OrthoDB" id="5520180at2"/>
<dbReference type="AlphaFoldDB" id="A0A1M6ZRY5"/>
<protein>
    <submittedName>
        <fullName evidence="1">Uncharacterized protein</fullName>
    </submittedName>
</protein>
<accession>A0A1M6ZRY5</accession>
<dbReference type="RefSeq" id="WP_073478994.1">
    <property type="nucleotide sequence ID" value="NZ_FQZU01000061.1"/>
</dbReference>
<dbReference type="EMBL" id="FQZU01000061">
    <property type="protein sequence ID" value="SHL33169.1"/>
    <property type="molecule type" value="Genomic_DNA"/>
</dbReference>
<name>A0A1M6ZRY5_9BACT</name>
<evidence type="ECO:0000313" key="1">
    <source>
        <dbReference type="EMBL" id="SHL33169.1"/>
    </source>
</evidence>